<dbReference type="Proteomes" id="UP000187166">
    <property type="component" value="Unassembled WGS sequence"/>
</dbReference>
<dbReference type="SUPFAM" id="SSF51735">
    <property type="entry name" value="NAD(P)-binding Rossmann-fold domains"/>
    <property type="match status" value="1"/>
</dbReference>
<dbReference type="InterPro" id="IPR046346">
    <property type="entry name" value="Aminoacid_DH-like_N_sf"/>
</dbReference>
<keyword evidence="3 4" id="KW-0418">Kinase</keyword>
<dbReference type="PANTHER" id="PTHR21089:SF1">
    <property type="entry name" value="BIFUNCTIONAL 3-DEHYDROQUINATE DEHYDRATASE_SHIKIMATE DEHYDROGENASE, CHLOROPLASTIC"/>
    <property type="match status" value="1"/>
</dbReference>
<dbReference type="GO" id="GO:0009073">
    <property type="term" value="P:aromatic amino acid family biosynthetic process"/>
    <property type="evidence" value="ECO:0007669"/>
    <property type="project" value="UniProtKB-KW"/>
</dbReference>
<comment type="catalytic activity">
    <reaction evidence="3">
        <text>shikimate + ATP = 3-phosphoshikimate + ADP + H(+)</text>
        <dbReference type="Rhea" id="RHEA:13121"/>
        <dbReference type="ChEBI" id="CHEBI:15378"/>
        <dbReference type="ChEBI" id="CHEBI:30616"/>
        <dbReference type="ChEBI" id="CHEBI:36208"/>
        <dbReference type="ChEBI" id="CHEBI:145989"/>
        <dbReference type="ChEBI" id="CHEBI:456216"/>
        <dbReference type="EC" id="2.7.1.71"/>
    </reaction>
</comment>
<dbReference type="InterPro" id="IPR031322">
    <property type="entry name" value="Shikimate/glucono_kinase"/>
</dbReference>
<comment type="pathway">
    <text evidence="1">Metabolic intermediate biosynthesis; chorismate biosynthesis; chorismate from D-erythrose 4-phosphate and phosphoenolpyruvate: step 4/7.</text>
</comment>
<keyword evidence="3" id="KW-0808">Transferase</keyword>
<comment type="caution">
    <text evidence="4">The sequence shown here is derived from an EMBL/GenBank/DDBJ whole genome shotgun (WGS) entry which is preliminary data.</text>
</comment>
<keyword evidence="3" id="KW-0547">Nucleotide-binding</keyword>
<dbReference type="CDD" id="cd01065">
    <property type="entry name" value="NAD_bind_Shikimate_DH"/>
    <property type="match status" value="1"/>
</dbReference>
<keyword evidence="3" id="KW-0028">Amino-acid biosynthesis</keyword>
<evidence type="ECO:0000313" key="5">
    <source>
        <dbReference type="Proteomes" id="UP000187166"/>
    </source>
</evidence>
<dbReference type="Pfam" id="PF01202">
    <property type="entry name" value="SKI"/>
    <property type="match status" value="1"/>
</dbReference>
<protein>
    <recommendedName>
        <fullName evidence="3">Shikimate kinase</fullName>
        <shortName evidence="3">SK</shortName>
        <ecNumber evidence="3">2.7.1.71</ecNumber>
    </recommendedName>
</protein>
<dbReference type="GO" id="GO:0005524">
    <property type="term" value="F:ATP binding"/>
    <property type="evidence" value="ECO:0007669"/>
    <property type="project" value="UniProtKB-UniRule"/>
</dbReference>
<feature type="binding site" evidence="3">
    <location>
        <position position="394"/>
    </location>
    <ligand>
        <name>substrate</name>
    </ligand>
</feature>
<comment type="similarity">
    <text evidence="3">Belongs to the shikimate kinase family.</text>
</comment>
<keyword evidence="3" id="KW-0963">Cytoplasm</keyword>
<dbReference type="GO" id="GO:0004764">
    <property type="term" value="F:shikimate 3-dehydrogenase (NADP+) activity"/>
    <property type="evidence" value="ECO:0007669"/>
    <property type="project" value="InterPro"/>
</dbReference>
<dbReference type="AlphaFoldDB" id="A0A1U7LXC6"/>
<dbReference type="Gene3D" id="3.40.50.300">
    <property type="entry name" value="P-loop containing nucleotide triphosphate hydrolases"/>
    <property type="match status" value="1"/>
</dbReference>
<comment type="function">
    <text evidence="3">Catalyzes the specific phosphorylation of the 3-hydroxyl group of shikimic acid using ATP as a cosubstrate.</text>
</comment>
<evidence type="ECO:0000256" key="1">
    <source>
        <dbReference type="ARBA" id="ARBA00004871"/>
    </source>
</evidence>
<dbReference type="InterPro" id="IPR036263">
    <property type="entry name" value="Chorismate_II_sf"/>
</dbReference>
<dbReference type="InterPro" id="IPR002701">
    <property type="entry name" value="CM_II_prokaryot"/>
</dbReference>
<dbReference type="Pfam" id="PF01817">
    <property type="entry name" value="CM_2"/>
    <property type="match status" value="1"/>
</dbReference>
<keyword evidence="3" id="KW-0479">Metal-binding</keyword>
<dbReference type="InterPro" id="IPR022893">
    <property type="entry name" value="Shikimate_DH_fam"/>
</dbReference>
<dbReference type="InterPro" id="IPR013708">
    <property type="entry name" value="Shikimate_DH-bd_N"/>
</dbReference>
<evidence type="ECO:0000256" key="2">
    <source>
        <dbReference type="ARBA" id="ARBA00023141"/>
    </source>
</evidence>
<proteinExistence type="inferred from homology"/>
<dbReference type="GO" id="GO:0004765">
    <property type="term" value="F:shikimate kinase activity"/>
    <property type="evidence" value="ECO:0007669"/>
    <property type="project" value="UniProtKB-UniRule"/>
</dbReference>
<keyword evidence="5" id="KW-1185">Reference proteome</keyword>
<evidence type="ECO:0000313" key="4">
    <source>
        <dbReference type="EMBL" id="OLR64075.1"/>
    </source>
</evidence>
<comment type="caution">
    <text evidence="3">Lacks conserved residue(s) required for the propagation of feature annotation.</text>
</comment>
<dbReference type="SUPFAM" id="SSF52540">
    <property type="entry name" value="P-loop containing nucleoside triphosphate hydrolases"/>
    <property type="match status" value="1"/>
</dbReference>
<evidence type="ECO:0000256" key="3">
    <source>
        <dbReference type="HAMAP-Rule" id="MF_00109"/>
    </source>
</evidence>
<dbReference type="GO" id="GO:0004106">
    <property type="term" value="F:chorismate mutase activity"/>
    <property type="evidence" value="ECO:0007669"/>
    <property type="project" value="InterPro"/>
</dbReference>
<accession>A0A848RKI5</accession>
<dbReference type="UniPathway" id="UPA00053">
    <property type="reaction ID" value="UER00088"/>
</dbReference>
<dbReference type="GO" id="GO:0050661">
    <property type="term" value="F:NADP binding"/>
    <property type="evidence" value="ECO:0007669"/>
    <property type="project" value="TreeGrafter"/>
</dbReference>
<dbReference type="PRINTS" id="PR01100">
    <property type="entry name" value="SHIKIMTKNASE"/>
</dbReference>
<dbReference type="GO" id="GO:0009423">
    <property type="term" value="P:chorismate biosynthetic process"/>
    <property type="evidence" value="ECO:0007669"/>
    <property type="project" value="UniProtKB-UniRule"/>
</dbReference>
<dbReference type="EC" id="2.7.1.71" evidence="3"/>
<dbReference type="SMART" id="SM00830">
    <property type="entry name" value="CM_2"/>
    <property type="match status" value="1"/>
</dbReference>
<dbReference type="SUPFAM" id="SSF53223">
    <property type="entry name" value="Aminoacid dehydrogenase-like, N-terminal domain"/>
    <property type="match status" value="1"/>
</dbReference>
<reference evidence="4 5" key="1">
    <citation type="journal article" date="2016" name="Appl. Environ. Microbiol.">
        <title>Function and Phylogeny of Bacterial Butyryl Coenzyme A:Acetate Transferases and Their Diversity in the Proximal Colon of Swine.</title>
        <authorList>
            <person name="Trachsel J."/>
            <person name="Bayles D.O."/>
            <person name="Looft T."/>
            <person name="Levine U.Y."/>
            <person name="Allen H.K."/>
        </authorList>
    </citation>
    <scope>NUCLEOTIDE SEQUENCE [LARGE SCALE GENOMIC DNA]</scope>
    <source>
        <strain evidence="4 5">35-6-1</strain>
    </source>
</reference>
<feature type="binding site" evidence="3">
    <location>
        <position position="353"/>
    </location>
    <ligand>
        <name>Mg(2+)</name>
        <dbReference type="ChEBI" id="CHEBI:18420"/>
    </ligand>
</feature>
<keyword evidence="2 3" id="KW-0057">Aromatic amino acid biosynthesis</keyword>
<feature type="binding site" evidence="3">
    <location>
        <position position="449"/>
    </location>
    <ligand>
        <name>ATP</name>
        <dbReference type="ChEBI" id="CHEBI:30616"/>
    </ligand>
</feature>
<dbReference type="CDD" id="cd00464">
    <property type="entry name" value="SK"/>
    <property type="match status" value="1"/>
</dbReference>
<dbReference type="RefSeq" id="WP_075658523.1">
    <property type="nucleotide sequence ID" value="NZ_JABDSR010000004.1"/>
</dbReference>
<dbReference type="Gene3D" id="3.40.50.10860">
    <property type="entry name" value="Leucine Dehydrogenase, chain A, domain 1"/>
    <property type="match status" value="1"/>
</dbReference>
<feature type="binding site" evidence="3">
    <location>
        <position position="416"/>
    </location>
    <ligand>
        <name>substrate</name>
    </ligand>
</feature>
<name>A0A1U7LXC6_9FIRM</name>
<dbReference type="STRING" id="1465756.BIV18_00130"/>
<dbReference type="PANTHER" id="PTHR21089">
    <property type="entry name" value="SHIKIMATE DEHYDROGENASE"/>
    <property type="match status" value="1"/>
</dbReference>
<feature type="binding site" evidence="3">
    <location>
        <position position="465"/>
    </location>
    <ligand>
        <name>substrate</name>
    </ligand>
</feature>
<dbReference type="InterPro" id="IPR000623">
    <property type="entry name" value="Shikimate_kinase/TSH1"/>
</dbReference>
<sequence length="502" mass="57845">MKNLDESRKTLDQIDSQIVDLLENRMKISKEIGIYKLNNNLNTEDSSREDKIIKKLENKIDPEFKNSIRPIYSEIFSESKKIITKVKNENFKYGLIGEDLSHSKSKEIHELFEKYNYNLKNLKKSDVESFFENKNFLGINVTIPYKEISMKYLNEVDGLAKEIGAVNTIVNRAGKLIGYNTDYFGLDYSLNHYGINIKDKKVLILGSGGASKMVQKLAKDKGATSVIVISRSGENNYERLDKYKDYNILINTTPIGMYPYNMECKVDLARFQALESVIDLIYNPLNTKLILDAKRLGLKTMSGLLMLVVQAFFAGELFLDEKLDKSLIEKVYLNLKKDMQNIVFVGMPSAGKTTMAKLLSEKSNREFFDTDKLIEEREGKISEIFKNKGEKYFREVESKILKEVSKKTGVVIATGGGTPLKEVNRDLILQNSIVIYLDRDLKNLETEGRPLSKNLNNLKQMYEDRHKIYEDISHIRIKVIEDKEKNLEKILEEIKNYENFSN</sequence>
<dbReference type="InterPro" id="IPR036291">
    <property type="entry name" value="NAD(P)-bd_dom_sf"/>
</dbReference>
<accession>A0A1U7LXC6</accession>
<dbReference type="GO" id="GO:0000287">
    <property type="term" value="F:magnesium ion binding"/>
    <property type="evidence" value="ECO:0007669"/>
    <property type="project" value="UniProtKB-UniRule"/>
</dbReference>
<keyword evidence="3" id="KW-0067">ATP-binding</keyword>
<dbReference type="Gene3D" id="1.20.59.10">
    <property type="entry name" value="Chorismate mutase"/>
    <property type="match status" value="1"/>
</dbReference>
<dbReference type="GO" id="GO:0019632">
    <property type="term" value="P:shikimate metabolic process"/>
    <property type="evidence" value="ECO:0007669"/>
    <property type="project" value="TreeGrafter"/>
</dbReference>
<comment type="pathway">
    <text evidence="3">Metabolic intermediate biosynthesis; chorismate biosynthesis; chorismate from D-erythrose 4-phosphate and phosphoenolpyruvate: step 5/7.</text>
</comment>
<dbReference type="InterPro" id="IPR036979">
    <property type="entry name" value="CM_dom_sf"/>
</dbReference>
<keyword evidence="3" id="KW-0460">Magnesium</keyword>
<comment type="subunit">
    <text evidence="3">Monomer.</text>
</comment>
<dbReference type="InterPro" id="IPR027417">
    <property type="entry name" value="P-loop_NTPase"/>
</dbReference>
<organism evidence="4 5">
    <name type="scientific">Peptoniphilus porci</name>
    <dbReference type="NCBI Taxonomy" id="2652280"/>
    <lineage>
        <taxon>Bacteria</taxon>
        <taxon>Bacillati</taxon>
        <taxon>Bacillota</taxon>
        <taxon>Tissierellia</taxon>
        <taxon>Tissierellales</taxon>
        <taxon>Peptoniphilaceae</taxon>
        <taxon>Peptoniphilus</taxon>
    </lineage>
</organism>
<dbReference type="Gene3D" id="3.40.50.720">
    <property type="entry name" value="NAD(P)-binding Rossmann-like Domain"/>
    <property type="match status" value="1"/>
</dbReference>
<comment type="subcellular location">
    <subcellularLocation>
        <location evidence="3">Cytoplasm</location>
    </subcellularLocation>
</comment>
<dbReference type="PROSITE" id="PS51168">
    <property type="entry name" value="CHORISMATE_MUT_2"/>
    <property type="match status" value="1"/>
</dbReference>
<comment type="cofactor">
    <cofactor evidence="3">
        <name>Mg(2+)</name>
        <dbReference type="ChEBI" id="CHEBI:18420"/>
    </cofactor>
    <text evidence="3">Binds 1 Mg(2+) ion per subunit.</text>
</comment>
<gene>
    <name evidence="3" type="primary">aroK</name>
    <name evidence="4" type="ORF">BIV18_00130</name>
</gene>
<dbReference type="Pfam" id="PF08501">
    <property type="entry name" value="Shikimate_dh_N"/>
    <property type="match status" value="1"/>
</dbReference>
<dbReference type="GO" id="GO:0005829">
    <property type="term" value="C:cytosol"/>
    <property type="evidence" value="ECO:0007669"/>
    <property type="project" value="TreeGrafter"/>
</dbReference>
<feature type="binding site" evidence="3">
    <location>
        <position position="371"/>
    </location>
    <ligand>
        <name>substrate</name>
    </ligand>
</feature>
<feature type="binding site" evidence="3">
    <location>
        <begin position="349"/>
        <end position="354"/>
    </location>
    <ligand>
        <name>ATP</name>
        <dbReference type="ChEBI" id="CHEBI:30616"/>
    </ligand>
</feature>
<dbReference type="GO" id="GO:0008652">
    <property type="term" value="P:amino acid biosynthetic process"/>
    <property type="evidence" value="ECO:0007669"/>
    <property type="project" value="UniProtKB-KW"/>
</dbReference>
<dbReference type="SUPFAM" id="SSF48600">
    <property type="entry name" value="Chorismate mutase II"/>
    <property type="match status" value="1"/>
</dbReference>
<dbReference type="HAMAP" id="MF_00109">
    <property type="entry name" value="Shikimate_kinase"/>
    <property type="match status" value="1"/>
</dbReference>
<dbReference type="EMBL" id="MJIH01000001">
    <property type="protein sequence ID" value="OLR64075.1"/>
    <property type="molecule type" value="Genomic_DNA"/>
</dbReference>